<feature type="region of interest" description="Disordered" evidence="1">
    <location>
        <begin position="1"/>
        <end position="38"/>
    </location>
</feature>
<dbReference type="InParanoid" id="S8EHV8"/>
<reference evidence="2 3" key="1">
    <citation type="journal article" date="2012" name="Science">
        <title>The Paleozoic origin of enzymatic lignin decomposition reconstructed from 31 fungal genomes.</title>
        <authorList>
            <person name="Floudas D."/>
            <person name="Binder M."/>
            <person name="Riley R."/>
            <person name="Barry K."/>
            <person name="Blanchette R.A."/>
            <person name="Henrissat B."/>
            <person name="Martinez A.T."/>
            <person name="Otillar R."/>
            <person name="Spatafora J.W."/>
            <person name="Yadav J.S."/>
            <person name="Aerts A."/>
            <person name="Benoit I."/>
            <person name="Boyd A."/>
            <person name="Carlson A."/>
            <person name="Copeland A."/>
            <person name="Coutinho P.M."/>
            <person name="de Vries R.P."/>
            <person name="Ferreira P."/>
            <person name="Findley K."/>
            <person name="Foster B."/>
            <person name="Gaskell J."/>
            <person name="Glotzer D."/>
            <person name="Gorecki P."/>
            <person name="Heitman J."/>
            <person name="Hesse C."/>
            <person name="Hori C."/>
            <person name="Igarashi K."/>
            <person name="Jurgens J.A."/>
            <person name="Kallen N."/>
            <person name="Kersten P."/>
            <person name="Kohler A."/>
            <person name="Kuees U."/>
            <person name="Kumar T.K.A."/>
            <person name="Kuo A."/>
            <person name="LaButti K."/>
            <person name="Larrondo L.F."/>
            <person name="Lindquist E."/>
            <person name="Ling A."/>
            <person name="Lombard V."/>
            <person name="Lucas S."/>
            <person name="Lundell T."/>
            <person name="Martin R."/>
            <person name="McLaughlin D.J."/>
            <person name="Morgenstern I."/>
            <person name="Morin E."/>
            <person name="Murat C."/>
            <person name="Nagy L.G."/>
            <person name="Nolan M."/>
            <person name="Ohm R.A."/>
            <person name="Patyshakuliyeva A."/>
            <person name="Rokas A."/>
            <person name="Ruiz-Duenas F.J."/>
            <person name="Sabat G."/>
            <person name="Salamov A."/>
            <person name="Samejima M."/>
            <person name="Schmutz J."/>
            <person name="Slot J.C."/>
            <person name="St John F."/>
            <person name="Stenlid J."/>
            <person name="Sun H."/>
            <person name="Sun S."/>
            <person name="Syed K."/>
            <person name="Tsang A."/>
            <person name="Wiebenga A."/>
            <person name="Young D."/>
            <person name="Pisabarro A."/>
            <person name="Eastwood D.C."/>
            <person name="Martin F."/>
            <person name="Cullen D."/>
            <person name="Grigoriev I.V."/>
            <person name="Hibbett D.S."/>
        </authorList>
    </citation>
    <scope>NUCLEOTIDE SEQUENCE</scope>
    <source>
        <strain evidence="3">FP-58527</strain>
    </source>
</reference>
<sequence>MSHLLHNPYNKPSPFDLPRVAPQPLTPPDTDSEFLGHPFRSAPVLGTDALDSDPMLPQASAAETSTPYYRRQPTVSYIHSGLRDFGRERGPQRSLIKWLVVVIPPASFTREHGHLGQTLSSGSPNRLSQGILMPLFPTMSNQLSAIAREFSFPSTAGLCLYLHTNHNGISLYPRITDESWQLLWAHLFDVRGHSMQQPQLPISGQIEFDIDLIKARWFESWVASPRRDFADVPQSVAGHSRLPSLSHWRGDSRTTFLDEQTDEPVPLDTIPIVQQQPKAPRMIPKKLSLLDRFDTASMVSTAKPLRHDSPQSPLSEVPKVLSPIAQEEEPKTARKDVTDYVSAWRQSAKVLPSPLAATGQTSLDAANMPNNMVDIPTAVTEDEASELNLDDYAWSVSSLGPADYDVDDGYDSESWRLPSPDLARRQLSDAPPTPTTATSWGAPLSYPPSPVYACSEYAPSLDLADRAEFSRPVTPATATSWGPPSYPQSPVYATSDYAPSVDLAGRATYSRPVTPMTATSWGAPSYLASPVSARSGYAASVDLGGRAMSSRPATPSTATSWGAPSYPASPVLSEFRMGSPDLGARMLSAPASPLPFTWRERVLDEEPEEEQPDFSHLPSYRVVNGQWAIVWPSGDSEQDAEEQPRLQSEEETGHPSALLVFPYYSVRERVATPAPVHSLQTDEMVFPYYKPVDTAWKRVWPYQAQVEERSARQAHYPYFNLYQRKLDVLSGACTDLNLGERALNEGEPEEEPDFSHLPSYRVVNGKWEIVWPSGDGEQGDEEPKPKPKETGHPSALLVFPYYGVRERVPTPAPAHHLQAYEMVFPYYNPVDTAWKRVWPYQAQAKKQDAVQAQYPYFNLYPAVYPAFDLYPAMVSIAPTKADKEKSVVLSGSYAAFNLYPAVYPHFDIYPAKARSEPQSAPVTSTKLAVSVKLTQYYPFLDLYSAIYPASLDKIYPDVRMDATVGAIVTRLASIYSTFHIYPAVYPYSMSSEAIYPVSQVNDKAAHSGYPHLDIYPSVHNREVKSSVRAASAPRVQRFEIRVKLASQYPAFDLYPAVYPHNLGSIYPTHGSVVSISSSVYPTPAIYPAVHKRTGEVTRSSDLASQTGSRSAARKVVSDVIVALDVRYPHFDLYPATYPHSAATIYPSAKSTATTRVIDVSLSAVYPSFDLSRIDPAVYPHNLNHVYPIIQRSAAHKYVSDIGMATRTGGLEFVSCSYTCPYTAVDPFLMLHPELADRYSLGSEARREVNVKAACYTVIDIYPAVYPFFDIYPQVAGANSVSLREVKVTICEARYPALEIYPAVYPLFRLYPDVVRQASIGTEIAIAAQGIRVPLAEMRYPTLEIYPAVYPHFSLYPVVSGALAEKRELEPTPSGHSTGYPAFNIYPAIYPHFSIYPSVWIYSGSATSRSVTTDKRPVPATVEPPQYAYRPKRKFTHAQLHEQMSDDRSPGNIHASLPRYAARRKPRFTHAQLCDQVFDEPCEEHTTCDEEELWEMITPSTQTSAPPLPVPAIPGQPHYVPRRPRYTHAQLHEQASAASRPFH</sequence>
<evidence type="ECO:0000313" key="2">
    <source>
        <dbReference type="EMBL" id="EPT03798.1"/>
    </source>
</evidence>
<dbReference type="HOGENOM" id="CLU_004026_0_0_1"/>
<feature type="region of interest" description="Disordered" evidence="1">
    <location>
        <begin position="410"/>
        <end position="442"/>
    </location>
</feature>
<dbReference type="EMBL" id="KE504129">
    <property type="protein sequence ID" value="EPT03798.1"/>
    <property type="molecule type" value="Genomic_DNA"/>
</dbReference>
<name>S8EHV8_FOMSC</name>
<evidence type="ECO:0000313" key="3">
    <source>
        <dbReference type="Proteomes" id="UP000015241"/>
    </source>
</evidence>
<gene>
    <name evidence="2" type="ORF">FOMPIDRAFT_1014616</name>
</gene>
<evidence type="ECO:0000256" key="1">
    <source>
        <dbReference type="SAM" id="MobiDB-lite"/>
    </source>
</evidence>
<keyword evidence="3" id="KW-1185">Reference proteome</keyword>
<dbReference type="OrthoDB" id="3269353at2759"/>
<feature type="compositionally biased region" description="Basic and acidic residues" evidence="1">
    <location>
        <begin position="781"/>
        <end position="791"/>
    </location>
</feature>
<accession>S8EHV8</accession>
<feature type="region of interest" description="Disordered" evidence="1">
    <location>
        <begin position="772"/>
        <end position="792"/>
    </location>
</feature>
<proteinExistence type="predicted"/>
<dbReference type="Proteomes" id="UP000015241">
    <property type="component" value="Unassembled WGS sequence"/>
</dbReference>
<dbReference type="STRING" id="743788.S8EHV8"/>
<organism evidence="2 3">
    <name type="scientific">Fomitopsis schrenkii</name>
    <name type="common">Brown rot fungus</name>
    <dbReference type="NCBI Taxonomy" id="2126942"/>
    <lineage>
        <taxon>Eukaryota</taxon>
        <taxon>Fungi</taxon>
        <taxon>Dikarya</taxon>
        <taxon>Basidiomycota</taxon>
        <taxon>Agaricomycotina</taxon>
        <taxon>Agaricomycetes</taxon>
        <taxon>Polyporales</taxon>
        <taxon>Fomitopsis</taxon>
    </lineage>
</organism>
<protein>
    <submittedName>
        <fullName evidence="2">Uncharacterized protein</fullName>
    </submittedName>
</protein>
<dbReference type="eggNOG" id="ENOG502SX8G">
    <property type="taxonomic scope" value="Eukaryota"/>
</dbReference>